<evidence type="ECO:0000313" key="7">
    <source>
        <dbReference type="EMBL" id="RRJ83047.1"/>
    </source>
</evidence>
<dbReference type="InterPro" id="IPR010987">
    <property type="entry name" value="Glutathione-S-Trfase_C-like"/>
</dbReference>
<evidence type="ECO:0000259" key="5">
    <source>
        <dbReference type="PROSITE" id="PS50404"/>
    </source>
</evidence>
<dbReference type="Pfam" id="PF00043">
    <property type="entry name" value="GST_C"/>
    <property type="match status" value="1"/>
</dbReference>
<comment type="caution">
    <text evidence="7">The sequence shown here is derived from an EMBL/GenBank/DDBJ whole genome shotgun (WGS) entry which is preliminary data.</text>
</comment>
<evidence type="ECO:0000256" key="3">
    <source>
        <dbReference type="ARBA" id="ARBA00047960"/>
    </source>
</evidence>
<dbReference type="InterPro" id="IPR036249">
    <property type="entry name" value="Thioredoxin-like_sf"/>
</dbReference>
<feature type="domain" description="GST N-terminal" evidence="5">
    <location>
        <begin position="1"/>
        <end position="81"/>
    </location>
</feature>
<evidence type="ECO:0000256" key="1">
    <source>
        <dbReference type="ARBA" id="ARBA00012452"/>
    </source>
</evidence>
<sequence>MVVLHHLNNSRSQRILWLLEELEIPYEVKRYERDRVTRLAPEALRKLHPLGKSPVITEGKVTVAESGAIIEYLLEQHGQGRLQPEGEAERLQSRYWLHYAEGSLMPFMVMKLVLDSMATAPMPFFIRPVAKMIVGKAVAGYIAPNLSTHLDFIEQHLAKNCWFAGDRITLADIQMSFPLEASRARGALGDRHPHISAWVERVHQRPAYQRALRAGGAYDYA</sequence>
<reference evidence="7 8" key="1">
    <citation type="submission" date="2018-08" db="EMBL/GenBank/DDBJ databases">
        <authorList>
            <person name="Khan S.A."/>
        </authorList>
    </citation>
    <scope>NUCLEOTIDE SEQUENCE [LARGE SCALE GENOMIC DNA]</scope>
    <source>
        <strain evidence="7 8">GTF-13</strain>
    </source>
</reference>
<dbReference type="GO" id="GO:0005737">
    <property type="term" value="C:cytoplasm"/>
    <property type="evidence" value="ECO:0007669"/>
    <property type="project" value="UniProtKB-ARBA"/>
</dbReference>
<evidence type="ECO:0000256" key="4">
    <source>
        <dbReference type="RuleBase" id="RU003494"/>
    </source>
</evidence>
<dbReference type="SFLD" id="SFLDS00019">
    <property type="entry name" value="Glutathione_Transferase_(cytos"/>
    <property type="match status" value="1"/>
</dbReference>
<dbReference type="PROSITE" id="PS50404">
    <property type="entry name" value="GST_NTER"/>
    <property type="match status" value="1"/>
</dbReference>
<dbReference type="CDD" id="cd03189">
    <property type="entry name" value="GST_C_GTT1_like"/>
    <property type="match status" value="1"/>
</dbReference>
<dbReference type="PROSITE" id="PS50405">
    <property type="entry name" value="GST_CTER"/>
    <property type="match status" value="1"/>
</dbReference>
<dbReference type="AlphaFoldDB" id="A0A3P3VL51"/>
<dbReference type="InterPro" id="IPR004046">
    <property type="entry name" value="GST_C"/>
</dbReference>
<dbReference type="PANTHER" id="PTHR44051:SF9">
    <property type="entry name" value="GLUTATHIONE S-TRANSFERASE 1"/>
    <property type="match status" value="1"/>
</dbReference>
<dbReference type="GO" id="GO:0004364">
    <property type="term" value="F:glutathione transferase activity"/>
    <property type="evidence" value="ECO:0007669"/>
    <property type="project" value="UniProtKB-EC"/>
</dbReference>
<dbReference type="GO" id="GO:0004601">
    <property type="term" value="F:peroxidase activity"/>
    <property type="evidence" value="ECO:0007669"/>
    <property type="project" value="UniProtKB-ARBA"/>
</dbReference>
<dbReference type="PANTHER" id="PTHR44051">
    <property type="entry name" value="GLUTATHIONE S-TRANSFERASE-RELATED"/>
    <property type="match status" value="1"/>
</dbReference>
<dbReference type="InterPro" id="IPR004045">
    <property type="entry name" value="Glutathione_S-Trfase_N"/>
</dbReference>
<keyword evidence="2 7" id="KW-0808">Transferase</keyword>
<keyword evidence="8" id="KW-1185">Reference proteome</keyword>
<dbReference type="SFLD" id="SFLDG01150">
    <property type="entry name" value="Main.1:_Beta-like"/>
    <property type="match status" value="1"/>
</dbReference>
<dbReference type="SFLD" id="SFLDG00358">
    <property type="entry name" value="Main_(cytGST)"/>
    <property type="match status" value="1"/>
</dbReference>
<dbReference type="EC" id="2.5.1.18" evidence="1"/>
<organism evidence="7 8">
    <name type="scientific">Aestuariirhabdus litorea</name>
    <dbReference type="NCBI Taxonomy" id="2528527"/>
    <lineage>
        <taxon>Bacteria</taxon>
        <taxon>Pseudomonadati</taxon>
        <taxon>Pseudomonadota</taxon>
        <taxon>Gammaproteobacteria</taxon>
        <taxon>Oceanospirillales</taxon>
        <taxon>Aestuariirhabdaceae</taxon>
        <taxon>Aestuariirhabdus</taxon>
    </lineage>
</organism>
<dbReference type="FunFam" id="3.40.30.10:FF:000156">
    <property type="entry name" value="Glutathione S-transferase 1"/>
    <property type="match status" value="1"/>
</dbReference>
<gene>
    <name evidence="7" type="ORF">D0544_14495</name>
</gene>
<dbReference type="Pfam" id="PF02798">
    <property type="entry name" value="GST_N"/>
    <property type="match status" value="1"/>
</dbReference>
<reference evidence="7 8" key="2">
    <citation type="submission" date="2018-12" db="EMBL/GenBank/DDBJ databases">
        <title>Simiduia agarivorans gen. nov., sp. nov., a marine, agarolytic bacterium isolated from shallow coastal water from Keelung, Taiwan.</title>
        <authorList>
            <person name="Shieh W.Y."/>
        </authorList>
    </citation>
    <scope>NUCLEOTIDE SEQUENCE [LARGE SCALE GENOMIC DNA]</scope>
    <source>
        <strain evidence="7 8">GTF-13</strain>
    </source>
</reference>
<dbReference type="EMBL" id="QWEZ01000002">
    <property type="protein sequence ID" value="RRJ83047.1"/>
    <property type="molecule type" value="Genomic_DNA"/>
</dbReference>
<dbReference type="InterPro" id="IPR040079">
    <property type="entry name" value="Glutathione_S-Trfase"/>
</dbReference>
<dbReference type="Proteomes" id="UP000280792">
    <property type="component" value="Unassembled WGS sequence"/>
</dbReference>
<dbReference type="SUPFAM" id="SSF47616">
    <property type="entry name" value="GST C-terminal domain-like"/>
    <property type="match status" value="1"/>
</dbReference>
<dbReference type="CDD" id="cd03046">
    <property type="entry name" value="GST_N_GTT1_like"/>
    <property type="match status" value="1"/>
</dbReference>
<evidence type="ECO:0000256" key="2">
    <source>
        <dbReference type="ARBA" id="ARBA00022679"/>
    </source>
</evidence>
<protein>
    <recommendedName>
        <fullName evidence="1">glutathione transferase</fullName>
        <ecNumber evidence="1">2.5.1.18</ecNumber>
    </recommendedName>
</protein>
<evidence type="ECO:0000313" key="8">
    <source>
        <dbReference type="Proteomes" id="UP000280792"/>
    </source>
</evidence>
<dbReference type="RefSeq" id="WP_125017354.1">
    <property type="nucleotide sequence ID" value="NZ_QWEZ01000002.1"/>
</dbReference>
<evidence type="ECO:0000259" key="6">
    <source>
        <dbReference type="PROSITE" id="PS50405"/>
    </source>
</evidence>
<accession>A0A3P3VL51</accession>
<dbReference type="InterPro" id="IPR036282">
    <property type="entry name" value="Glutathione-S-Trfase_C_sf"/>
</dbReference>
<dbReference type="SUPFAM" id="SSF52833">
    <property type="entry name" value="Thioredoxin-like"/>
    <property type="match status" value="1"/>
</dbReference>
<proteinExistence type="inferred from homology"/>
<comment type="catalytic activity">
    <reaction evidence="3">
        <text>RX + glutathione = an S-substituted glutathione + a halide anion + H(+)</text>
        <dbReference type="Rhea" id="RHEA:16437"/>
        <dbReference type="ChEBI" id="CHEBI:15378"/>
        <dbReference type="ChEBI" id="CHEBI:16042"/>
        <dbReference type="ChEBI" id="CHEBI:17792"/>
        <dbReference type="ChEBI" id="CHEBI:57925"/>
        <dbReference type="ChEBI" id="CHEBI:90779"/>
        <dbReference type="EC" id="2.5.1.18"/>
    </reaction>
</comment>
<name>A0A3P3VL51_9GAMM</name>
<dbReference type="Gene3D" id="1.20.1050.10">
    <property type="match status" value="1"/>
</dbReference>
<feature type="domain" description="GST C-terminal" evidence="6">
    <location>
        <begin position="86"/>
        <end position="221"/>
    </location>
</feature>
<comment type="similarity">
    <text evidence="4">Belongs to the GST superfamily.</text>
</comment>
<dbReference type="Gene3D" id="3.40.30.10">
    <property type="entry name" value="Glutaredoxin"/>
    <property type="match status" value="1"/>
</dbReference>